<feature type="transmembrane region" description="Helical" evidence="6">
    <location>
        <begin position="419"/>
        <end position="441"/>
    </location>
</feature>
<reference evidence="8 9" key="1">
    <citation type="submission" date="2018-05" db="EMBL/GenBank/DDBJ databases">
        <title>Complete Genome Sequence of the Nonylphenol-Degrading Bacterium Sphingobium amiense DSM 16289T.</title>
        <authorList>
            <person name="Ootsuka M."/>
            <person name="Nishizawa T."/>
            <person name="Ohta H."/>
        </authorList>
    </citation>
    <scope>NUCLEOTIDE SEQUENCE [LARGE SCALE GENOMIC DNA]</scope>
    <source>
        <strain evidence="8 9">DSM 16289</strain>
    </source>
</reference>
<dbReference type="PROSITE" id="PS50850">
    <property type="entry name" value="MFS"/>
    <property type="match status" value="1"/>
</dbReference>
<keyword evidence="2" id="KW-0813">Transport</keyword>
<keyword evidence="4 6" id="KW-1133">Transmembrane helix</keyword>
<evidence type="ECO:0000256" key="1">
    <source>
        <dbReference type="ARBA" id="ARBA00004141"/>
    </source>
</evidence>
<dbReference type="SUPFAM" id="SSF103473">
    <property type="entry name" value="MFS general substrate transporter"/>
    <property type="match status" value="1"/>
</dbReference>
<feature type="transmembrane region" description="Helical" evidence="6">
    <location>
        <begin position="327"/>
        <end position="348"/>
    </location>
</feature>
<dbReference type="RefSeq" id="WP_066697846.1">
    <property type="nucleotide sequence ID" value="NZ_AP018664.1"/>
</dbReference>
<evidence type="ECO:0000313" key="8">
    <source>
        <dbReference type="EMBL" id="BBD96985.1"/>
    </source>
</evidence>
<feature type="domain" description="Major facilitator superfamily (MFS) profile" evidence="7">
    <location>
        <begin position="37"/>
        <end position="535"/>
    </location>
</feature>
<feature type="transmembrane region" description="Helical" evidence="6">
    <location>
        <begin position="224"/>
        <end position="244"/>
    </location>
</feature>
<feature type="transmembrane region" description="Helical" evidence="6">
    <location>
        <begin position="512"/>
        <end position="531"/>
    </location>
</feature>
<dbReference type="GO" id="GO:0022857">
    <property type="term" value="F:transmembrane transporter activity"/>
    <property type="evidence" value="ECO:0007669"/>
    <property type="project" value="InterPro"/>
</dbReference>
<feature type="transmembrane region" description="Helical" evidence="6">
    <location>
        <begin position="355"/>
        <end position="372"/>
    </location>
</feature>
<dbReference type="Proteomes" id="UP000279959">
    <property type="component" value="Chromosome"/>
</dbReference>
<feature type="transmembrane region" description="Helical" evidence="6">
    <location>
        <begin position="104"/>
        <end position="126"/>
    </location>
</feature>
<evidence type="ECO:0000256" key="4">
    <source>
        <dbReference type="ARBA" id="ARBA00022989"/>
    </source>
</evidence>
<feature type="transmembrane region" description="Helical" evidence="6">
    <location>
        <begin position="256"/>
        <end position="275"/>
    </location>
</feature>
<protein>
    <submittedName>
        <fullName evidence="8">MFS transporter</fullName>
    </submittedName>
</protein>
<feature type="transmembrane region" description="Helical" evidence="6">
    <location>
        <begin position="132"/>
        <end position="150"/>
    </location>
</feature>
<dbReference type="Gene3D" id="1.20.1250.20">
    <property type="entry name" value="MFS general substrate transporter like domains"/>
    <property type="match status" value="1"/>
</dbReference>
<dbReference type="InterPro" id="IPR036259">
    <property type="entry name" value="MFS_trans_sf"/>
</dbReference>
<dbReference type="PANTHER" id="PTHR42718:SF9">
    <property type="entry name" value="MAJOR FACILITATOR SUPERFAMILY MULTIDRUG TRANSPORTER MFSC"/>
    <property type="match status" value="1"/>
</dbReference>
<name>A0A494W985_9SPHN</name>
<keyword evidence="3 6" id="KW-0812">Transmembrane</keyword>
<dbReference type="KEGG" id="sami:SAMIE_1004860"/>
<feature type="transmembrane region" description="Helical" evidence="6">
    <location>
        <begin position="192"/>
        <end position="212"/>
    </location>
</feature>
<accession>A0A494W985</accession>
<evidence type="ECO:0000256" key="2">
    <source>
        <dbReference type="ARBA" id="ARBA00022448"/>
    </source>
</evidence>
<feature type="transmembrane region" description="Helical" evidence="6">
    <location>
        <begin position="35"/>
        <end position="61"/>
    </location>
</feature>
<proteinExistence type="predicted"/>
<feature type="transmembrane region" description="Helical" evidence="6">
    <location>
        <begin position="73"/>
        <end position="92"/>
    </location>
</feature>
<dbReference type="EMBL" id="AP018664">
    <property type="protein sequence ID" value="BBD96985.1"/>
    <property type="molecule type" value="Genomic_DNA"/>
</dbReference>
<organism evidence="8 9">
    <name type="scientific">Sphingobium amiense</name>
    <dbReference type="NCBI Taxonomy" id="135719"/>
    <lineage>
        <taxon>Bacteria</taxon>
        <taxon>Pseudomonadati</taxon>
        <taxon>Pseudomonadota</taxon>
        <taxon>Alphaproteobacteria</taxon>
        <taxon>Sphingomonadales</taxon>
        <taxon>Sphingomonadaceae</taxon>
        <taxon>Sphingobium</taxon>
    </lineage>
</organism>
<evidence type="ECO:0000313" key="9">
    <source>
        <dbReference type="Proteomes" id="UP000279959"/>
    </source>
</evidence>
<dbReference type="PANTHER" id="PTHR42718">
    <property type="entry name" value="MAJOR FACILITATOR SUPERFAMILY MULTIDRUG TRANSPORTER MFSC"/>
    <property type="match status" value="1"/>
</dbReference>
<dbReference type="GO" id="GO:0016020">
    <property type="term" value="C:membrane"/>
    <property type="evidence" value="ECO:0007669"/>
    <property type="project" value="UniProtKB-SubCell"/>
</dbReference>
<dbReference type="AlphaFoldDB" id="A0A494W985"/>
<keyword evidence="9" id="KW-1185">Reference proteome</keyword>
<evidence type="ECO:0000256" key="6">
    <source>
        <dbReference type="SAM" id="Phobius"/>
    </source>
</evidence>
<feature type="transmembrane region" description="Helical" evidence="6">
    <location>
        <begin position="287"/>
        <end position="307"/>
    </location>
</feature>
<evidence type="ECO:0000256" key="5">
    <source>
        <dbReference type="ARBA" id="ARBA00023136"/>
    </source>
</evidence>
<evidence type="ECO:0000259" key="7">
    <source>
        <dbReference type="PROSITE" id="PS50850"/>
    </source>
</evidence>
<feature type="transmembrane region" description="Helical" evidence="6">
    <location>
        <begin position="162"/>
        <end position="180"/>
    </location>
</feature>
<feature type="transmembrane region" description="Helical" evidence="6">
    <location>
        <begin position="384"/>
        <end position="407"/>
    </location>
</feature>
<sequence>MIGFFQEQQWEFAPHERSPLPGAPATPDHPAARRLLYGLIGVLIAVTGGFGTALIAVNLTYLQGTLGLYQDEISWLPAVYVMTNVPTGMVLIKYRQQFGLRSFTLIFLGLYCLLAFAHLFSSGFWAAVAVRAASGIAGSALTTLSLNYFVQALPAARRLGAITLGLSVPQLAFPIARLFSVELLGFDQWRTLYLFEFGLSLVSLALIGLVRLPPATREQAFEWLDLPTVILFTLFVGLISAVLAQGRYEWWMDSAWIGWALAASIPLFGAVFLLEYHRANPMIDMRWLGRAYFIRLLLVGTMARIVLSEQTYGTVGLLYALGYTNDQLFLFSALTVVAAIAGIIVGALAVGPDRLSQPVAFAIGLVAVAAFIDSHATNLTRPPQLYVTQMVIAFSTTMYIGPAILVGLTQVIADGGKKLTSFIILFATTQSLGGLIGTALLSTYQSYAEKQHSFDIVEHLTMTDPQVALAIQQGAARYSPMLSDPALRTAEGAAALSQRVAIEANVLAYNDVFRLIAIMAAGTTVFLMLVVHQRHRIARRQARMALAGLSS</sequence>
<keyword evidence="5 6" id="KW-0472">Membrane</keyword>
<dbReference type="InterPro" id="IPR011701">
    <property type="entry name" value="MFS"/>
</dbReference>
<comment type="subcellular location">
    <subcellularLocation>
        <location evidence="1">Membrane</location>
        <topology evidence="1">Multi-pass membrane protein</topology>
    </subcellularLocation>
</comment>
<dbReference type="Pfam" id="PF07690">
    <property type="entry name" value="MFS_1"/>
    <property type="match status" value="1"/>
</dbReference>
<evidence type="ECO:0000256" key="3">
    <source>
        <dbReference type="ARBA" id="ARBA00022692"/>
    </source>
</evidence>
<dbReference type="InterPro" id="IPR020846">
    <property type="entry name" value="MFS_dom"/>
</dbReference>
<gene>
    <name evidence="8" type="ORF">SAMIE_1004860</name>
</gene>